<keyword evidence="5 6" id="KW-0472">Membrane</keyword>
<evidence type="ECO:0000256" key="6">
    <source>
        <dbReference type="SAM" id="Phobius"/>
    </source>
</evidence>
<feature type="transmembrane region" description="Helical" evidence="6">
    <location>
        <begin position="167"/>
        <end position="187"/>
    </location>
</feature>
<dbReference type="InterPro" id="IPR003740">
    <property type="entry name" value="YitT"/>
</dbReference>
<accession>A0ABY5JR27</accession>
<feature type="domain" description="DUF2179" evidence="7">
    <location>
        <begin position="214"/>
        <end position="267"/>
    </location>
</feature>
<reference evidence="8" key="1">
    <citation type="submission" date="2022-07" db="EMBL/GenBank/DDBJ databases">
        <title>FELIX.</title>
        <authorList>
            <person name="Wan K.H."/>
            <person name="Park S."/>
            <person name="Lawrence Q."/>
            <person name="Eichenberger J.P."/>
            <person name="Booth B.W."/>
            <person name="Piaggio A.J."/>
            <person name="Chandler J.C."/>
            <person name="Franklin A.B."/>
            <person name="Celniker S.E."/>
        </authorList>
    </citation>
    <scope>NUCLEOTIDE SEQUENCE</scope>
    <source>
        <strain evidence="8">QA-1986 374</strain>
    </source>
</reference>
<dbReference type="InterPro" id="IPR019264">
    <property type="entry name" value="DUF2179"/>
</dbReference>
<dbReference type="Gene3D" id="3.30.70.120">
    <property type="match status" value="1"/>
</dbReference>
<evidence type="ECO:0000313" key="8">
    <source>
        <dbReference type="EMBL" id="UUI02780.1"/>
    </source>
</evidence>
<evidence type="ECO:0000313" key="9">
    <source>
        <dbReference type="Proteomes" id="UP001059773"/>
    </source>
</evidence>
<sequence>MKQIILALIGTIFCALATTIFAMPNQIADGGILGIALLLFYSLGWSPGIVTMVSFIILQLVSFKFLPKSIVIKTMINVPLLSLFIFLTENLVTQPLGDPLVAAVFAGLIMGIGFGLIIQSGSSIGGTSTIARLLAQRYEWNVVLTTFIMDAIIVLVGIFIIGPLYTLYTIIALFIGKVASDYVIGGFDSKKAVTIISPEFKEIARQINTVMSSSATFINGSGSYTDRQHYILYIIVPSYRLLTLKRIIREIDSSSFIVVHNVKDVSGGTFFAPTTEDEAAFTGFEEESIITENDQILPDKTDE</sequence>
<proteinExistence type="predicted"/>
<keyword evidence="2" id="KW-1003">Cell membrane</keyword>
<dbReference type="InterPro" id="IPR051461">
    <property type="entry name" value="UPF0750_membrane"/>
</dbReference>
<dbReference type="PANTHER" id="PTHR33545:SF4">
    <property type="entry name" value="UPF0750 MEMBRANE PROTEIN YXKD"/>
    <property type="match status" value="1"/>
</dbReference>
<keyword evidence="4 6" id="KW-1133">Transmembrane helix</keyword>
<gene>
    <name evidence="8" type="ORF">NP439_22540</name>
</gene>
<evidence type="ECO:0000256" key="5">
    <source>
        <dbReference type="ARBA" id="ARBA00023136"/>
    </source>
</evidence>
<feature type="transmembrane region" description="Helical" evidence="6">
    <location>
        <begin position="140"/>
        <end position="161"/>
    </location>
</feature>
<dbReference type="RefSeq" id="WP_256707978.1">
    <property type="nucleotide sequence ID" value="NZ_CP101914.1"/>
</dbReference>
<protein>
    <submittedName>
        <fullName evidence="8">YitT family protein</fullName>
    </submittedName>
</protein>
<feature type="transmembrane region" description="Helical" evidence="6">
    <location>
        <begin position="32"/>
        <end position="58"/>
    </location>
</feature>
<dbReference type="Pfam" id="PF10035">
    <property type="entry name" value="DUF2179"/>
    <property type="match status" value="1"/>
</dbReference>
<keyword evidence="9" id="KW-1185">Reference proteome</keyword>
<dbReference type="Pfam" id="PF02588">
    <property type="entry name" value="YitT_membrane"/>
    <property type="match status" value="1"/>
</dbReference>
<evidence type="ECO:0000256" key="2">
    <source>
        <dbReference type="ARBA" id="ARBA00022475"/>
    </source>
</evidence>
<dbReference type="EMBL" id="CP101914">
    <property type="protein sequence ID" value="UUI02780.1"/>
    <property type="molecule type" value="Genomic_DNA"/>
</dbReference>
<evidence type="ECO:0000256" key="4">
    <source>
        <dbReference type="ARBA" id="ARBA00022989"/>
    </source>
</evidence>
<organism evidence="8 9">
    <name type="scientific">Oceanobacillus jeddahense</name>
    <dbReference type="NCBI Taxonomy" id="1462527"/>
    <lineage>
        <taxon>Bacteria</taxon>
        <taxon>Bacillati</taxon>
        <taxon>Bacillota</taxon>
        <taxon>Bacilli</taxon>
        <taxon>Bacillales</taxon>
        <taxon>Bacillaceae</taxon>
        <taxon>Oceanobacillus</taxon>
    </lineage>
</organism>
<evidence type="ECO:0000256" key="3">
    <source>
        <dbReference type="ARBA" id="ARBA00022692"/>
    </source>
</evidence>
<evidence type="ECO:0000259" key="7">
    <source>
        <dbReference type="Pfam" id="PF10035"/>
    </source>
</evidence>
<dbReference type="PANTHER" id="PTHR33545">
    <property type="entry name" value="UPF0750 MEMBRANE PROTEIN YITT-RELATED"/>
    <property type="match status" value="1"/>
</dbReference>
<feature type="transmembrane region" description="Helical" evidence="6">
    <location>
        <begin position="100"/>
        <end position="119"/>
    </location>
</feature>
<keyword evidence="3 6" id="KW-0812">Transmembrane</keyword>
<comment type="subcellular location">
    <subcellularLocation>
        <location evidence="1">Cell membrane</location>
        <topology evidence="1">Multi-pass membrane protein</topology>
    </subcellularLocation>
</comment>
<dbReference type="Proteomes" id="UP001059773">
    <property type="component" value="Chromosome"/>
</dbReference>
<evidence type="ECO:0000256" key="1">
    <source>
        <dbReference type="ARBA" id="ARBA00004651"/>
    </source>
</evidence>
<feature type="transmembrane region" description="Helical" evidence="6">
    <location>
        <begin position="70"/>
        <end position="88"/>
    </location>
</feature>
<dbReference type="PIRSF" id="PIRSF006483">
    <property type="entry name" value="Membrane_protein_YitT"/>
    <property type="match status" value="1"/>
</dbReference>
<dbReference type="CDD" id="cd16380">
    <property type="entry name" value="YitT_C"/>
    <property type="match status" value="1"/>
</dbReference>
<dbReference type="InterPro" id="IPR015867">
    <property type="entry name" value="N-reg_PII/ATP_PRibTrfase_C"/>
</dbReference>
<name>A0ABY5JR27_9BACI</name>